<evidence type="ECO:0000313" key="2">
    <source>
        <dbReference type="Proteomes" id="UP001199319"/>
    </source>
</evidence>
<protein>
    <submittedName>
        <fullName evidence="1">Pyridoxal-5-phosphate-dependent protein subunit beta</fullName>
    </submittedName>
</protein>
<dbReference type="AlphaFoldDB" id="A0AAE3DF80"/>
<dbReference type="Proteomes" id="UP001199319">
    <property type="component" value="Unassembled WGS sequence"/>
</dbReference>
<dbReference type="InterPro" id="IPR050214">
    <property type="entry name" value="Cys_Synth/Cystath_Beta-Synth"/>
</dbReference>
<proteinExistence type="predicted"/>
<dbReference type="EMBL" id="JAJEPW010000045">
    <property type="protein sequence ID" value="MCC2130355.1"/>
    <property type="molecule type" value="Genomic_DNA"/>
</dbReference>
<accession>A0AAE3DF80</accession>
<dbReference type="Gene3D" id="3.40.50.1100">
    <property type="match status" value="2"/>
</dbReference>
<dbReference type="SUPFAM" id="SSF53686">
    <property type="entry name" value="Tryptophan synthase beta subunit-like PLP-dependent enzymes"/>
    <property type="match status" value="1"/>
</dbReference>
<name>A0AAE3DF80_9FIRM</name>
<dbReference type="GO" id="GO:1901605">
    <property type="term" value="P:alpha-amino acid metabolic process"/>
    <property type="evidence" value="ECO:0007669"/>
    <property type="project" value="UniProtKB-ARBA"/>
</dbReference>
<dbReference type="InterPro" id="IPR036052">
    <property type="entry name" value="TrpB-like_PALP_sf"/>
</dbReference>
<gene>
    <name evidence="1" type="ORF">LKD37_12675</name>
</gene>
<comment type="caution">
    <text evidence="1">The sequence shown here is derived from an EMBL/GenBank/DDBJ whole genome shotgun (WGS) entry which is preliminary data.</text>
</comment>
<dbReference type="RefSeq" id="WP_302929553.1">
    <property type="nucleotide sequence ID" value="NZ_JAJEPW010000045.1"/>
</dbReference>
<sequence length="491" mass="54959">MIDLTINKTGLEHNIQKAKENHIIIPTIAQMQNPDLIPEKIKAKLSHTGLWDVDPVNLFRISWHNEAKEQGGLFQAVPNYVEIPSKLSGVPCRIIAMSGKWFPTGCHKVGASFGCLAPRLVTGQFDATYHHAVWPSTGNYCRGGAFNSKLLACESVAILPQDMSKERFDWLKSIAGQIIATPGCESNVKEIFDKTWELKKDPTMMIFNQFAEMGNPLWHYNVTGYALAELFEAVKKPGQNFAGACFTSGSAGTMSAGDLLKERYPHLKLAVGEALQCPTILDNGFGGHRIEGIGDKHIPWIHNVKNTDMAIAIDDEDSQRLLRLFNTADGKAYMKNELGMSDEEVEKMAWLGISGIANVLCCIKMAKYYELTENDVVGTVLTDSAAMYQSRVDELNQQHGAYNAHEAAMDHARHMLDLKTDSMLELTYTERKRVHNLKYYTWVEQQGMTVEDLNAQWYDTKGTWDVVHAQVKELDELINEFNEATGLLKAL</sequence>
<dbReference type="PANTHER" id="PTHR10314">
    <property type="entry name" value="CYSTATHIONINE BETA-SYNTHASE"/>
    <property type="match status" value="1"/>
</dbReference>
<evidence type="ECO:0000313" key="1">
    <source>
        <dbReference type="EMBL" id="MCC2130355.1"/>
    </source>
</evidence>
<reference evidence="1" key="1">
    <citation type="submission" date="2021-10" db="EMBL/GenBank/DDBJ databases">
        <title>Anaerobic single-cell dispensing facilitates the cultivation of human gut bacteria.</title>
        <authorList>
            <person name="Afrizal A."/>
        </authorList>
    </citation>
    <scope>NUCLEOTIDE SEQUENCE</scope>
    <source>
        <strain evidence="1">CLA-AA-H272</strain>
    </source>
</reference>
<organism evidence="1 2">
    <name type="scientific">Brotocaccenecus cirricatena</name>
    <dbReference type="NCBI Taxonomy" id="3064195"/>
    <lineage>
        <taxon>Bacteria</taxon>
        <taxon>Bacillati</taxon>
        <taxon>Bacillota</taxon>
        <taxon>Clostridia</taxon>
        <taxon>Eubacteriales</taxon>
        <taxon>Oscillospiraceae</taxon>
        <taxon>Brotocaccenecus</taxon>
    </lineage>
</organism>
<keyword evidence="2" id="KW-1185">Reference proteome</keyword>